<dbReference type="Proteomes" id="UP001206925">
    <property type="component" value="Unassembled WGS sequence"/>
</dbReference>
<gene>
    <name evidence="1" type="ORF">M8C21_006267</name>
</gene>
<reference evidence="1" key="1">
    <citation type="submission" date="2022-06" db="EMBL/GenBank/DDBJ databases">
        <title>Uncovering the hologenomic basis of an extraordinary plant invasion.</title>
        <authorList>
            <person name="Bieker V.C."/>
            <person name="Martin M.D."/>
            <person name="Gilbert T."/>
            <person name="Hodgins K."/>
            <person name="Battlay P."/>
            <person name="Petersen B."/>
            <person name="Wilson J."/>
        </authorList>
    </citation>
    <scope>NUCLEOTIDE SEQUENCE</scope>
    <source>
        <strain evidence="1">AA19_3_7</strain>
        <tissue evidence="1">Leaf</tissue>
    </source>
</reference>
<accession>A0AAD5D023</accession>
<organism evidence="1 2">
    <name type="scientific">Ambrosia artemisiifolia</name>
    <name type="common">Common ragweed</name>
    <dbReference type="NCBI Taxonomy" id="4212"/>
    <lineage>
        <taxon>Eukaryota</taxon>
        <taxon>Viridiplantae</taxon>
        <taxon>Streptophyta</taxon>
        <taxon>Embryophyta</taxon>
        <taxon>Tracheophyta</taxon>
        <taxon>Spermatophyta</taxon>
        <taxon>Magnoliopsida</taxon>
        <taxon>eudicotyledons</taxon>
        <taxon>Gunneridae</taxon>
        <taxon>Pentapetalae</taxon>
        <taxon>asterids</taxon>
        <taxon>campanulids</taxon>
        <taxon>Asterales</taxon>
        <taxon>Asteraceae</taxon>
        <taxon>Asteroideae</taxon>
        <taxon>Heliantheae alliance</taxon>
        <taxon>Heliantheae</taxon>
        <taxon>Ambrosia</taxon>
    </lineage>
</organism>
<sequence length="355" mass="39362">MSDTLADLASWLPSDFLSDDMDDKTLFLNKPWVNSPYDFASTSSTESESDDDDAILPGLTQRFTRSLSLQERLKFPYPVQKKRVFSGSSPTTPFARPNDDALDLIYAAAGQVARMKLNTVNNAVYGTRGLLGAPRPLATIPPLSQHNQSRTMLNEKQMFIRQQQLLDRVCSSVTPNYQPAGRFVAGRPVGVGVGQSAWPLYHVETQRRPQPVNEFGLKPIPGGGCVRTVKKACAGTGVFLPRNYSNNITPEPKKNQVCSPANPPARVAQSLNKNMDHIVATEAQPNMNGVFFRQNQAPPLPQHHLKCEELAEIIMAHRQKAVMLAQQRRSNSSHEGVPEARMGQTEVVLPQEWTY</sequence>
<name>A0AAD5D023_AMBAR</name>
<keyword evidence="2" id="KW-1185">Reference proteome</keyword>
<protein>
    <submittedName>
        <fullName evidence="1">Uncharacterized protein</fullName>
    </submittedName>
</protein>
<evidence type="ECO:0000313" key="2">
    <source>
        <dbReference type="Proteomes" id="UP001206925"/>
    </source>
</evidence>
<comment type="caution">
    <text evidence="1">The sequence shown here is derived from an EMBL/GenBank/DDBJ whole genome shotgun (WGS) entry which is preliminary data.</text>
</comment>
<dbReference type="AlphaFoldDB" id="A0AAD5D023"/>
<evidence type="ECO:0000313" key="1">
    <source>
        <dbReference type="EMBL" id="KAI7749525.1"/>
    </source>
</evidence>
<dbReference type="PANTHER" id="PTHR33356:SF32">
    <property type="match status" value="1"/>
</dbReference>
<dbReference type="EMBL" id="JAMZMK010006344">
    <property type="protein sequence ID" value="KAI7749525.1"/>
    <property type="molecule type" value="Genomic_DNA"/>
</dbReference>
<proteinExistence type="predicted"/>
<dbReference type="PANTHER" id="PTHR33356">
    <property type="entry name" value="TIP41-LIKE PROTEIN"/>
    <property type="match status" value="1"/>
</dbReference>